<organism evidence="1 2">
    <name type="scientific">Portunus trituberculatus</name>
    <name type="common">Swimming crab</name>
    <name type="synonym">Neptunus trituberculatus</name>
    <dbReference type="NCBI Taxonomy" id="210409"/>
    <lineage>
        <taxon>Eukaryota</taxon>
        <taxon>Metazoa</taxon>
        <taxon>Ecdysozoa</taxon>
        <taxon>Arthropoda</taxon>
        <taxon>Crustacea</taxon>
        <taxon>Multicrustacea</taxon>
        <taxon>Malacostraca</taxon>
        <taxon>Eumalacostraca</taxon>
        <taxon>Eucarida</taxon>
        <taxon>Decapoda</taxon>
        <taxon>Pleocyemata</taxon>
        <taxon>Brachyura</taxon>
        <taxon>Eubrachyura</taxon>
        <taxon>Portunoidea</taxon>
        <taxon>Portunidae</taxon>
        <taxon>Portuninae</taxon>
        <taxon>Portunus</taxon>
    </lineage>
</organism>
<evidence type="ECO:0000313" key="2">
    <source>
        <dbReference type="Proteomes" id="UP000324222"/>
    </source>
</evidence>
<protein>
    <submittedName>
        <fullName evidence="1">Uncharacterized protein</fullName>
    </submittedName>
</protein>
<proteinExistence type="predicted"/>
<keyword evidence="2" id="KW-1185">Reference proteome</keyword>
<gene>
    <name evidence="1" type="ORF">E2C01_042582</name>
</gene>
<dbReference type="AlphaFoldDB" id="A0A5B7FU03"/>
<dbReference type="EMBL" id="VSRR010008476">
    <property type="protein sequence ID" value="MPC48799.1"/>
    <property type="molecule type" value="Genomic_DNA"/>
</dbReference>
<evidence type="ECO:0000313" key="1">
    <source>
        <dbReference type="EMBL" id="MPC48799.1"/>
    </source>
</evidence>
<comment type="caution">
    <text evidence="1">The sequence shown here is derived from an EMBL/GenBank/DDBJ whole genome shotgun (WGS) entry which is preliminary data.</text>
</comment>
<accession>A0A5B7FU03</accession>
<name>A0A5B7FU03_PORTR</name>
<sequence>MLSCHCDPEQLGQPNQLEAMRIQSELGRGFPVLDWTRVKGSAPLPYEYFDAGHQLRGIRWVYYDALCWEVVVEGFRWGATKLCHLVWTSSTSRTSVHR</sequence>
<dbReference type="Proteomes" id="UP000324222">
    <property type="component" value="Unassembled WGS sequence"/>
</dbReference>
<reference evidence="1 2" key="1">
    <citation type="submission" date="2019-05" db="EMBL/GenBank/DDBJ databases">
        <title>Another draft genome of Portunus trituberculatus and its Hox gene families provides insights of decapod evolution.</title>
        <authorList>
            <person name="Jeong J.-H."/>
            <person name="Song I."/>
            <person name="Kim S."/>
            <person name="Choi T."/>
            <person name="Kim D."/>
            <person name="Ryu S."/>
            <person name="Kim W."/>
        </authorList>
    </citation>
    <scope>NUCLEOTIDE SEQUENCE [LARGE SCALE GENOMIC DNA]</scope>
    <source>
        <tissue evidence="1">Muscle</tissue>
    </source>
</reference>